<evidence type="ECO:0000313" key="2">
    <source>
        <dbReference type="Proteomes" id="UP000224076"/>
    </source>
</evidence>
<evidence type="ECO:0000313" key="1">
    <source>
        <dbReference type="EMBL" id="PFU40074.1"/>
    </source>
</evidence>
<dbReference type="Proteomes" id="UP000224076">
    <property type="component" value="Unassembled WGS sequence"/>
</dbReference>
<organism evidence="1 2">
    <name type="scientific">Bacillus cereus</name>
    <dbReference type="NCBI Taxonomy" id="1396"/>
    <lineage>
        <taxon>Bacteria</taxon>
        <taxon>Bacillati</taxon>
        <taxon>Bacillota</taxon>
        <taxon>Bacilli</taxon>
        <taxon>Bacillales</taxon>
        <taxon>Bacillaceae</taxon>
        <taxon>Bacillus</taxon>
        <taxon>Bacillus cereus group</taxon>
    </lineage>
</organism>
<gene>
    <name evidence="1" type="ORF">COK86_19965</name>
</gene>
<comment type="caution">
    <text evidence="1">The sequence shown here is derived from an EMBL/GenBank/DDBJ whole genome shotgun (WGS) entry which is preliminary data.</text>
</comment>
<sequence>MQKRLTIRQYKNEGENINETLNRIAILAKKEVEDYYMGICNNNKYRTIIKAHYIPLIELLVNDNWHKVNNEVHFIDDCFRRIRYAIRTFDVDRGDFDKRVKWLLYQSVRHYCGSRGKKRDALRLIGDISALESLRECIDSTEEKTIYNASTYEETYARLYENICVKEIDFIVLDTMIHTAENYDKVTEAEISRALSKKTGRSFDSARSMIRSFKKRLRKRNIGREDIACETSAKRGI</sequence>
<protein>
    <submittedName>
        <fullName evidence="1">Uncharacterized protein</fullName>
    </submittedName>
</protein>
<accession>A0A2B3U093</accession>
<dbReference type="RefSeq" id="WP_097895284.1">
    <property type="nucleotide sequence ID" value="NZ_NVDG01000033.1"/>
</dbReference>
<reference evidence="1 2" key="1">
    <citation type="submission" date="2017-09" db="EMBL/GenBank/DDBJ databases">
        <title>Large-scale bioinformatics analysis of Bacillus genomes uncovers conserved roles of natural products in bacterial physiology.</title>
        <authorList>
            <consortium name="Agbiome Team Llc"/>
            <person name="Bleich R.M."/>
            <person name="Grubbs K.J."/>
            <person name="Santa Maria K.C."/>
            <person name="Allen S.E."/>
            <person name="Farag S."/>
            <person name="Shank E.A."/>
            <person name="Bowers A."/>
        </authorList>
    </citation>
    <scope>NUCLEOTIDE SEQUENCE [LARGE SCALE GENOMIC DNA]</scope>
    <source>
        <strain evidence="1 2">AFS061806</strain>
    </source>
</reference>
<name>A0A2B3U093_BACCE</name>
<dbReference type="AlphaFoldDB" id="A0A2B3U093"/>
<proteinExistence type="predicted"/>
<dbReference type="EMBL" id="NVDG01000033">
    <property type="protein sequence ID" value="PFU40074.1"/>
    <property type="molecule type" value="Genomic_DNA"/>
</dbReference>